<dbReference type="InterPro" id="IPR014710">
    <property type="entry name" value="RmlC-like_jellyroll"/>
</dbReference>
<dbReference type="PATRIC" id="fig|1341683.3.peg.416"/>
<dbReference type="Pfam" id="PF00916">
    <property type="entry name" value="Sulfate_transp"/>
    <property type="match status" value="1"/>
</dbReference>
<dbReference type="EMBL" id="AYEU01000003">
    <property type="protein sequence ID" value="ESK52273.1"/>
    <property type="molecule type" value="Genomic_DNA"/>
</dbReference>
<keyword evidence="3 5" id="KW-1133">Transmembrane helix</keyword>
<dbReference type="CDD" id="cd07042">
    <property type="entry name" value="STAS_SulP_like_sulfate_transporter"/>
    <property type="match status" value="1"/>
</dbReference>
<keyword evidence="2 5" id="KW-0812">Transmembrane</keyword>
<evidence type="ECO:0000313" key="8">
    <source>
        <dbReference type="EMBL" id="ESK52273.1"/>
    </source>
</evidence>
<dbReference type="PANTHER" id="PTHR43310:SF1">
    <property type="entry name" value="SULFATE TRANSPORTER YBAR-RELATED"/>
    <property type="match status" value="1"/>
</dbReference>
<evidence type="ECO:0000259" key="7">
    <source>
        <dbReference type="PROSITE" id="PS50801"/>
    </source>
</evidence>
<feature type="transmembrane region" description="Helical" evidence="5">
    <location>
        <begin position="58"/>
        <end position="77"/>
    </location>
</feature>
<evidence type="ECO:0000313" key="9">
    <source>
        <dbReference type="Proteomes" id="UP000018418"/>
    </source>
</evidence>
<evidence type="ECO:0000256" key="4">
    <source>
        <dbReference type="ARBA" id="ARBA00023136"/>
    </source>
</evidence>
<dbReference type="AlphaFoldDB" id="V2UCV9"/>
<dbReference type="SUPFAM" id="SSF51206">
    <property type="entry name" value="cAMP-binding domain-like"/>
    <property type="match status" value="1"/>
</dbReference>
<protein>
    <recommendedName>
        <fullName evidence="10">STAS domain-containing protein</fullName>
    </recommendedName>
</protein>
<feature type="transmembrane region" description="Helical" evidence="5">
    <location>
        <begin position="16"/>
        <end position="38"/>
    </location>
</feature>
<evidence type="ECO:0000256" key="1">
    <source>
        <dbReference type="ARBA" id="ARBA00004141"/>
    </source>
</evidence>
<keyword evidence="9" id="KW-1185">Reference proteome</keyword>
<comment type="caution">
    <text evidence="8">The sequence shown here is derived from an EMBL/GenBank/DDBJ whole genome shotgun (WGS) entry which is preliminary data.</text>
</comment>
<proteinExistence type="predicted"/>
<dbReference type="HOGENOM" id="CLU_003182_4_2_6"/>
<comment type="subcellular location">
    <subcellularLocation>
        <location evidence="1">Membrane</location>
        <topology evidence="1">Multi-pass membrane protein</topology>
    </subcellularLocation>
</comment>
<dbReference type="SUPFAM" id="SSF52091">
    <property type="entry name" value="SpoIIaa-like"/>
    <property type="match status" value="1"/>
</dbReference>
<feature type="transmembrane region" description="Helical" evidence="5">
    <location>
        <begin position="144"/>
        <end position="166"/>
    </location>
</feature>
<dbReference type="InterPro" id="IPR002645">
    <property type="entry name" value="STAS_dom"/>
</dbReference>
<dbReference type="GO" id="GO:0016020">
    <property type="term" value="C:membrane"/>
    <property type="evidence" value="ECO:0007669"/>
    <property type="project" value="UniProtKB-SubCell"/>
</dbReference>
<feature type="transmembrane region" description="Helical" evidence="5">
    <location>
        <begin position="239"/>
        <end position="260"/>
    </location>
</feature>
<dbReference type="InterPro" id="IPR000595">
    <property type="entry name" value="cNMP-bd_dom"/>
</dbReference>
<dbReference type="InterPro" id="IPR052706">
    <property type="entry name" value="Membrane-Transporter-like"/>
</dbReference>
<keyword evidence="4 5" id="KW-0472">Membrane</keyword>
<organism evidence="8 9">
    <name type="scientific">Acinetobacter brisouii CIP 110357</name>
    <dbReference type="NCBI Taxonomy" id="1341683"/>
    <lineage>
        <taxon>Bacteria</taxon>
        <taxon>Pseudomonadati</taxon>
        <taxon>Pseudomonadota</taxon>
        <taxon>Gammaproteobacteria</taxon>
        <taxon>Moraxellales</taxon>
        <taxon>Moraxellaceae</taxon>
        <taxon>Acinetobacter</taxon>
    </lineage>
</organism>
<dbReference type="Pfam" id="PF01740">
    <property type="entry name" value="STAS"/>
    <property type="match status" value="1"/>
</dbReference>
<feature type="domain" description="STAS" evidence="7">
    <location>
        <begin position="346"/>
        <end position="459"/>
    </location>
</feature>
<reference evidence="8 9" key="1">
    <citation type="submission" date="2013-10" db="EMBL/GenBank/DDBJ databases">
        <title>The Genome Sequence of Acinetobacter brisouii CIP 110357.</title>
        <authorList>
            <consortium name="The Broad Institute Genomics Platform"/>
            <consortium name="The Broad Institute Genome Sequencing Center for Infectious Disease"/>
            <person name="Cerqueira G."/>
            <person name="Feldgarden M."/>
            <person name="Courvalin P."/>
            <person name="Grillot-Courvalin C."/>
            <person name="Clermont D."/>
            <person name="Rocha E."/>
            <person name="Yoon E.-J."/>
            <person name="Nemec A."/>
            <person name="Young S.K."/>
            <person name="Zeng Q."/>
            <person name="Gargeya S."/>
            <person name="Fitzgerald M."/>
            <person name="Abouelleil A."/>
            <person name="Alvarado L."/>
            <person name="Berlin A.M."/>
            <person name="Chapman S.B."/>
            <person name="Gainer-Dewar J."/>
            <person name="Goldberg J."/>
            <person name="Gnerre S."/>
            <person name="Griggs A."/>
            <person name="Gujja S."/>
            <person name="Hansen M."/>
            <person name="Howarth C."/>
            <person name="Imamovic A."/>
            <person name="Ireland A."/>
            <person name="Larimer J."/>
            <person name="McCowan C."/>
            <person name="Murphy C."/>
            <person name="Pearson M."/>
            <person name="Poon T.W."/>
            <person name="Priest M."/>
            <person name="Roberts A."/>
            <person name="Saif S."/>
            <person name="Shea T."/>
            <person name="Sykes S."/>
            <person name="Wortman J."/>
            <person name="Nusbaum C."/>
            <person name="Birren B."/>
        </authorList>
    </citation>
    <scope>NUCLEOTIDE SEQUENCE [LARGE SCALE GENOMIC DNA]</scope>
    <source>
        <strain evidence="8 9">CIP 110357</strain>
    </source>
</reference>
<evidence type="ECO:0008006" key="10">
    <source>
        <dbReference type="Google" id="ProtNLM"/>
    </source>
</evidence>
<accession>V2UCV9</accession>
<evidence type="ECO:0000256" key="2">
    <source>
        <dbReference type="ARBA" id="ARBA00022692"/>
    </source>
</evidence>
<evidence type="ECO:0000259" key="6">
    <source>
        <dbReference type="PROSITE" id="PS50042"/>
    </source>
</evidence>
<dbReference type="CDD" id="cd00038">
    <property type="entry name" value="CAP_ED"/>
    <property type="match status" value="1"/>
</dbReference>
<dbReference type="InterPro" id="IPR011547">
    <property type="entry name" value="SLC26A/SulP_dom"/>
</dbReference>
<dbReference type="PANTHER" id="PTHR43310">
    <property type="entry name" value="SULFATE TRANSPORTER YBAR-RELATED"/>
    <property type="match status" value="1"/>
</dbReference>
<feature type="transmembrane region" description="Helical" evidence="5">
    <location>
        <begin position="89"/>
        <end position="108"/>
    </location>
</feature>
<gene>
    <name evidence="8" type="ORF">P255_00424</name>
</gene>
<dbReference type="Gene3D" id="3.30.750.24">
    <property type="entry name" value="STAS domain"/>
    <property type="match status" value="1"/>
</dbReference>
<dbReference type="Gene3D" id="2.60.120.10">
    <property type="entry name" value="Jelly Rolls"/>
    <property type="match status" value="1"/>
</dbReference>
<dbReference type="PROSITE" id="PS50801">
    <property type="entry name" value="STAS"/>
    <property type="match status" value="1"/>
</dbReference>
<sequence>MQALLGLFRMGSFVKFVPYPVLAGIINGFALQIMIGQIPNGLGVQNLNQVWQEITGKIPVHGWSLGLMLLSALLVAFSSKLIKKIPSALIGLVGGTLAYIAATKFTGISNLVPVVGQLPSGIHFVPQLSNALDVMQSYSFQHHLFAIFATAATLALVSSIQSLLSISNADELFSTRHNSNKELLVQGCANGVSALFGGTPSGGSPNLTRAVYNNGGRTRFANVMMGVALVGMSYGLNDLIATIPLSVMAGVVIATTASSMDSWTQQLLRKVGISSTISNQTDVLSNLAIVVFVTFLVVFEGVLAALGVGMAITLLIFLHNANKTVIRRVVHPDQMRSRTDRSMEAVNALLKESQRIAYIDLHGPLFFGNVETVFQKIEKEMLTADWIILSFKHCGMIDTTGAMTLKRLDKSMSKTGKKLLLSHLPFGGQRRKYLRNIGIGEIENSGRVFEDNDSALAFAEDELLHTLGLSTLEQIEKPLSEFDIMADLSPEQIADLNQRMERFSFSAHQFILRKDCCDEGGLYFITRGRVSVIIDDHAQMIRLASYSAGVGALFSKQLNPHVCDVYADTEITLLKLSCSAFDKLCQESPVVGLKLLKRMNIDLSSRLNRMTHLALELELEA</sequence>
<dbReference type="Proteomes" id="UP000018418">
    <property type="component" value="Unassembled WGS sequence"/>
</dbReference>
<dbReference type="PROSITE" id="PS50042">
    <property type="entry name" value="CNMP_BINDING_3"/>
    <property type="match status" value="1"/>
</dbReference>
<dbReference type="InterPro" id="IPR018490">
    <property type="entry name" value="cNMP-bd_dom_sf"/>
</dbReference>
<feature type="transmembrane region" description="Helical" evidence="5">
    <location>
        <begin position="287"/>
        <end position="318"/>
    </location>
</feature>
<evidence type="ECO:0000256" key="5">
    <source>
        <dbReference type="SAM" id="Phobius"/>
    </source>
</evidence>
<name>V2UCV9_9GAMM</name>
<dbReference type="InterPro" id="IPR036513">
    <property type="entry name" value="STAS_dom_sf"/>
</dbReference>
<evidence type="ECO:0000256" key="3">
    <source>
        <dbReference type="ARBA" id="ARBA00022989"/>
    </source>
</evidence>
<dbReference type="STRING" id="396323.VH98_12955"/>
<feature type="domain" description="Cyclic nucleotide-binding" evidence="6">
    <location>
        <begin position="484"/>
        <end position="584"/>
    </location>
</feature>